<evidence type="ECO:0000313" key="11">
    <source>
        <dbReference type="Proteomes" id="UP000029733"/>
    </source>
</evidence>
<dbReference type="OrthoDB" id="9811744at2"/>
<feature type="domain" description="Pterin-binding" evidence="9">
    <location>
        <begin position="90"/>
        <end position="343"/>
    </location>
</feature>
<dbReference type="PROSITE" id="PS50972">
    <property type="entry name" value="PTERIN_BINDING"/>
    <property type="match status" value="1"/>
</dbReference>
<dbReference type="GO" id="GO:0046872">
    <property type="term" value="F:metal ion binding"/>
    <property type="evidence" value="ECO:0007669"/>
    <property type="project" value="UniProtKB-KW"/>
</dbReference>
<dbReference type="Pfam" id="PF00809">
    <property type="entry name" value="Pterin_bind"/>
    <property type="match status" value="1"/>
</dbReference>
<dbReference type="GO" id="GO:0046656">
    <property type="term" value="P:folic acid biosynthetic process"/>
    <property type="evidence" value="ECO:0007669"/>
    <property type="project" value="UniProtKB-KW"/>
</dbReference>
<dbReference type="PANTHER" id="PTHR20941">
    <property type="entry name" value="FOLATE SYNTHESIS PROTEINS"/>
    <property type="match status" value="1"/>
</dbReference>
<protein>
    <recommendedName>
        <fullName evidence="4">dihydropteroate synthase</fullName>
        <ecNumber evidence="4">2.5.1.15</ecNumber>
    </recommendedName>
</protein>
<evidence type="ECO:0000259" key="9">
    <source>
        <dbReference type="PROSITE" id="PS50972"/>
    </source>
</evidence>
<sequence length="349" mass="38838">MSKKAQIYAFEIRDLSFEAMNILKQEALSAGGECATPRGCIAHKGEHIALLFATQAVLERIITKLSIQPFGLKTIAKKLADSIHARTYPPSIMAIINATPDSFYEQSRQSAQSAIDRIYTLLQKGIGIIDIGAASSRPGSELIESSHEIARLEPIIEHIYAHNLYKNATFSIDTYNPKTADYALDKGFRIINDVSGLAHDDMPNVAKTHKAQVILMHTKGTPKDMQQLTHTYTHLFGDIDSFFEHKIALLREVGIEDIILDIGFGFAKDDAQNLALIKHLEHFTHFNLPLLVGASRKNTIGNITGKPVQDRLYGTLILHLFALQNGASILRVHDEEAHMDMLKIFEAMQ</sequence>
<keyword evidence="7" id="KW-0460">Magnesium</keyword>
<dbReference type="GO" id="GO:0004156">
    <property type="term" value="F:dihydropteroate synthase activity"/>
    <property type="evidence" value="ECO:0007669"/>
    <property type="project" value="UniProtKB-EC"/>
</dbReference>
<dbReference type="NCBIfam" id="TIGR01496">
    <property type="entry name" value="DHPS"/>
    <property type="match status" value="1"/>
</dbReference>
<evidence type="ECO:0000256" key="2">
    <source>
        <dbReference type="ARBA" id="ARBA00001946"/>
    </source>
</evidence>
<dbReference type="InterPro" id="IPR045031">
    <property type="entry name" value="DHP_synth-like"/>
</dbReference>
<keyword evidence="11" id="KW-1185">Reference proteome</keyword>
<name>A0A4U8TDB4_9HELI</name>
<evidence type="ECO:0000256" key="8">
    <source>
        <dbReference type="ARBA" id="ARBA00022909"/>
    </source>
</evidence>
<dbReference type="PIRSF" id="PIRSF000501">
    <property type="entry name" value="DHPS_Campy_prd"/>
    <property type="match status" value="1"/>
</dbReference>
<comment type="caution">
    <text evidence="10">The sequence shown here is derived from an EMBL/GenBank/DDBJ whole genome shotgun (WGS) entry which is preliminary data.</text>
</comment>
<dbReference type="EC" id="2.5.1.15" evidence="4"/>
<comment type="cofactor">
    <cofactor evidence="2">
        <name>Mg(2+)</name>
        <dbReference type="ChEBI" id="CHEBI:18420"/>
    </cofactor>
</comment>
<dbReference type="InterPro" id="IPR000489">
    <property type="entry name" value="Pterin-binding_dom"/>
</dbReference>
<proteinExistence type="predicted"/>
<dbReference type="STRING" id="1677920.LS71_02360"/>
<keyword evidence="6" id="KW-0479">Metal-binding</keyword>
<evidence type="ECO:0000313" key="10">
    <source>
        <dbReference type="EMBL" id="TLD97853.1"/>
    </source>
</evidence>
<dbReference type="AlphaFoldDB" id="A0A4U8TDB4"/>
<keyword evidence="5 10" id="KW-0808">Transferase</keyword>
<dbReference type="Proteomes" id="UP000029733">
    <property type="component" value="Unassembled WGS sequence"/>
</dbReference>
<evidence type="ECO:0000256" key="6">
    <source>
        <dbReference type="ARBA" id="ARBA00022723"/>
    </source>
</evidence>
<dbReference type="GO" id="GO:0005829">
    <property type="term" value="C:cytosol"/>
    <property type="evidence" value="ECO:0007669"/>
    <property type="project" value="TreeGrafter"/>
</dbReference>
<dbReference type="InterPro" id="IPR006390">
    <property type="entry name" value="DHP_synth_dom"/>
</dbReference>
<comment type="pathway">
    <text evidence="3">Cofactor biosynthesis; tetrahydrofolate biosynthesis; 7,8-dihydrofolate from 2-amino-4-hydroxy-6-hydroxymethyl-7,8-dihydropteridine diphosphate and 4-aminobenzoate: step 1/2.</text>
</comment>
<accession>A0A4U8TDB4</accession>
<gene>
    <name evidence="10" type="primary">folP</name>
    <name evidence="10" type="ORF">LS71_001060</name>
</gene>
<dbReference type="InterPro" id="IPR011005">
    <property type="entry name" value="Dihydropteroate_synth-like_sf"/>
</dbReference>
<dbReference type="EMBL" id="JRPR02000001">
    <property type="protein sequence ID" value="TLD97853.1"/>
    <property type="molecule type" value="Genomic_DNA"/>
</dbReference>
<dbReference type="InterPro" id="IPR016227">
    <property type="entry name" value="Dihydropteroate_synthase_prd"/>
</dbReference>
<dbReference type="GO" id="GO:0046654">
    <property type="term" value="P:tetrahydrofolate biosynthetic process"/>
    <property type="evidence" value="ECO:0007669"/>
    <property type="project" value="TreeGrafter"/>
</dbReference>
<dbReference type="Gene3D" id="3.20.20.20">
    <property type="entry name" value="Dihydropteroate synthase-like"/>
    <property type="match status" value="1"/>
</dbReference>
<dbReference type="CDD" id="cd00739">
    <property type="entry name" value="DHPS"/>
    <property type="match status" value="1"/>
</dbReference>
<evidence type="ECO:0000256" key="7">
    <source>
        <dbReference type="ARBA" id="ARBA00022842"/>
    </source>
</evidence>
<dbReference type="SUPFAM" id="SSF51717">
    <property type="entry name" value="Dihydropteroate synthetase-like"/>
    <property type="match status" value="1"/>
</dbReference>
<comment type="catalytic activity">
    <reaction evidence="1">
        <text>(7,8-dihydropterin-6-yl)methyl diphosphate + 4-aminobenzoate = 7,8-dihydropteroate + diphosphate</text>
        <dbReference type="Rhea" id="RHEA:19949"/>
        <dbReference type="ChEBI" id="CHEBI:17836"/>
        <dbReference type="ChEBI" id="CHEBI:17839"/>
        <dbReference type="ChEBI" id="CHEBI:33019"/>
        <dbReference type="ChEBI" id="CHEBI:72950"/>
        <dbReference type="EC" id="2.5.1.15"/>
    </reaction>
</comment>
<evidence type="ECO:0000256" key="5">
    <source>
        <dbReference type="ARBA" id="ARBA00022679"/>
    </source>
</evidence>
<dbReference type="PANTHER" id="PTHR20941:SF1">
    <property type="entry name" value="FOLIC ACID SYNTHESIS PROTEIN FOL1"/>
    <property type="match status" value="1"/>
</dbReference>
<evidence type="ECO:0000256" key="3">
    <source>
        <dbReference type="ARBA" id="ARBA00004763"/>
    </source>
</evidence>
<organism evidence="10 11">
    <name type="scientific">Helicobacter jaachi</name>
    <dbReference type="NCBI Taxonomy" id="1677920"/>
    <lineage>
        <taxon>Bacteria</taxon>
        <taxon>Pseudomonadati</taxon>
        <taxon>Campylobacterota</taxon>
        <taxon>Epsilonproteobacteria</taxon>
        <taxon>Campylobacterales</taxon>
        <taxon>Helicobacteraceae</taxon>
        <taxon>Helicobacter</taxon>
    </lineage>
</organism>
<evidence type="ECO:0000256" key="4">
    <source>
        <dbReference type="ARBA" id="ARBA00012458"/>
    </source>
</evidence>
<reference evidence="10 11" key="1">
    <citation type="journal article" date="2014" name="Genome Announc.">
        <title>Draft genome sequences of eight enterohepatic helicobacter species isolated from both laboratory and wild rodents.</title>
        <authorList>
            <person name="Sheh A."/>
            <person name="Shen Z."/>
            <person name="Fox J.G."/>
        </authorList>
    </citation>
    <scope>NUCLEOTIDE SEQUENCE [LARGE SCALE GENOMIC DNA]</scope>
    <source>
        <strain evidence="10 11">MIT 09-6949</strain>
    </source>
</reference>
<keyword evidence="8" id="KW-0289">Folate biosynthesis</keyword>
<evidence type="ECO:0000256" key="1">
    <source>
        <dbReference type="ARBA" id="ARBA00000012"/>
    </source>
</evidence>